<dbReference type="GO" id="GO:0006083">
    <property type="term" value="P:acetate metabolic process"/>
    <property type="evidence" value="ECO:0007669"/>
    <property type="project" value="InterPro"/>
</dbReference>
<evidence type="ECO:0000313" key="2">
    <source>
        <dbReference type="EMBL" id="TDP91892.1"/>
    </source>
</evidence>
<keyword evidence="3" id="KW-1185">Reference proteome</keyword>
<dbReference type="OrthoDB" id="9801795at2"/>
<dbReference type="PANTHER" id="PTHR21432:SF20">
    <property type="entry name" value="ACETYL-COA HYDROLASE"/>
    <property type="match status" value="1"/>
</dbReference>
<accession>A0A4R6RXR8</accession>
<dbReference type="InterPro" id="IPR038460">
    <property type="entry name" value="AcetylCoA_hyd_C_sf"/>
</dbReference>
<sequence length="406" mass="42094">MIDLRAHVKAGDGIWWGQGAAEATPLVDALLDQIADIGPCRAFCGLSHNTRLADPPRALALTSYGAMGTLRSAADRVAVVPGHYSTLPRLFAEGLLPHDVALVQVSPPGPDGRCSLGFGVDYTADALRHTRTVIAEINARMPPCPGADTIPLDRFAAVVATDRPLLAATSRSPDDIDAAIAAHVAGLVDDRDTLQLGVGTLPEAILDALSGHEDLGVHSGMVTDGVLHLVDKGVITGRYKEIDRGVVVAGTAIGSADLYAALPSLPVEFRPASYTHHPGVLARLERLVAINSALQVDLTGQVGSEVAGGRYLGGIGGQADFSGAAARTGARSIIAVRSTTAGHSTIVPSLTGPVTTARADVDVVVTEHGVAHLRGCPLPERAARLAAIAAPEHRDELLRAAREEDL</sequence>
<evidence type="ECO:0000259" key="1">
    <source>
        <dbReference type="Pfam" id="PF13336"/>
    </source>
</evidence>
<gene>
    <name evidence="2" type="ORF">EV186_108102</name>
</gene>
<feature type="domain" description="Acetyl-CoA hydrolase/transferase C-terminal" evidence="1">
    <location>
        <begin position="254"/>
        <end position="401"/>
    </location>
</feature>
<dbReference type="Pfam" id="PF13336">
    <property type="entry name" value="AcetylCoA_hyd_C"/>
    <property type="match status" value="1"/>
</dbReference>
<protein>
    <submittedName>
        <fullName evidence="2">Acyl-CoA hydrolase</fullName>
    </submittedName>
</protein>
<dbReference type="InterPro" id="IPR046433">
    <property type="entry name" value="ActCoA_hydro"/>
</dbReference>
<dbReference type="Gene3D" id="3.40.1080.10">
    <property type="entry name" value="Glutaconate Coenzyme A-transferase"/>
    <property type="match status" value="1"/>
</dbReference>
<keyword evidence="2" id="KW-0378">Hydrolase</keyword>
<dbReference type="Gene3D" id="3.40.1080.20">
    <property type="entry name" value="Acetyl-CoA hydrolase/transferase C-terminal domain"/>
    <property type="match status" value="1"/>
</dbReference>
<dbReference type="GO" id="GO:0008775">
    <property type="term" value="F:acetate CoA-transferase activity"/>
    <property type="evidence" value="ECO:0007669"/>
    <property type="project" value="InterPro"/>
</dbReference>
<dbReference type="RefSeq" id="WP_133853468.1">
    <property type="nucleotide sequence ID" value="NZ_SNXZ01000008.1"/>
</dbReference>
<dbReference type="AlphaFoldDB" id="A0A4R6RXR8"/>
<organism evidence="2 3">
    <name type="scientific">Labedaea rhizosphaerae</name>
    <dbReference type="NCBI Taxonomy" id="598644"/>
    <lineage>
        <taxon>Bacteria</taxon>
        <taxon>Bacillati</taxon>
        <taxon>Actinomycetota</taxon>
        <taxon>Actinomycetes</taxon>
        <taxon>Pseudonocardiales</taxon>
        <taxon>Pseudonocardiaceae</taxon>
        <taxon>Labedaea</taxon>
    </lineage>
</organism>
<evidence type="ECO:0000313" key="3">
    <source>
        <dbReference type="Proteomes" id="UP000295444"/>
    </source>
</evidence>
<dbReference type="Proteomes" id="UP000295444">
    <property type="component" value="Unassembled WGS sequence"/>
</dbReference>
<proteinExistence type="predicted"/>
<dbReference type="InterPro" id="IPR026888">
    <property type="entry name" value="AcetylCoA_hyd_C"/>
</dbReference>
<dbReference type="SUPFAM" id="SSF100950">
    <property type="entry name" value="NagB/RpiA/CoA transferase-like"/>
    <property type="match status" value="2"/>
</dbReference>
<dbReference type="EMBL" id="SNXZ01000008">
    <property type="protein sequence ID" value="TDP91892.1"/>
    <property type="molecule type" value="Genomic_DNA"/>
</dbReference>
<reference evidence="2 3" key="1">
    <citation type="submission" date="2019-03" db="EMBL/GenBank/DDBJ databases">
        <title>Genomic Encyclopedia of Type Strains, Phase IV (KMG-IV): sequencing the most valuable type-strain genomes for metagenomic binning, comparative biology and taxonomic classification.</title>
        <authorList>
            <person name="Goeker M."/>
        </authorList>
    </citation>
    <scope>NUCLEOTIDE SEQUENCE [LARGE SCALE GENOMIC DNA]</scope>
    <source>
        <strain evidence="2 3">DSM 45361</strain>
    </source>
</reference>
<dbReference type="GO" id="GO:0016787">
    <property type="term" value="F:hydrolase activity"/>
    <property type="evidence" value="ECO:0007669"/>
    <property type="project" value="UniProtKB-KW"/>
</dbReference>
<name>A0A4R6RXR8_LABRH</name>
<dbReference type="InterPro" id="IPR037171">
    <property type="entry name" value="NagB/RpiA_transferase-like"/>
</dbReference>
<comment type="caution">
    <text evidence="2">The sequence shown here is derived from an EMBL/GenBank/DDBJ whole genome shotgun (WGS) entry which is preliminary data.</text>
</comment>
<dbReference type="Gene3D" id="3.30.750.70">
    <property type="entry name" value="4-hydroxybutyrate coenzyme like domains"/>
    <property type="match status" value="1"/>
</dbReference>
<dbReference type="PANTHER" id="PTHR21432">
    <property type="entry name" value="ACETYL-COA HYDROLASE-RELATED"/>
    <property type="match status" value="1"/>
</dbReference>